<dbReference type="PROSITE" id="PS50053">
    <property type="entry name" value="UBIQUITIN_2"/>
    <property type="match status" value="2"/>
</dbReference>
<dbReference type="CDD" id="cd17039">
    <property type="entry name" value="Ubl_ubiquitin_like"/>
    <property type="match status" value="2"/>
</dbReference>
<evidence type="ECO:0000313" key="2">
    <source>
        <dbReference type="EMBL" id="KAK7345539.1"/>
    </source>
</evidence>
<dbReference type="InterPro" id="IPR000626">
    <property type="entry name" value="Ubiquitin-like_dom"/>
</dbReference>
<dbReference type="EMBL" id="JAYMYQ010000003">
    <property type="protein sequence ID" value="KAK7345539.1"/>
    <property type="molecule type" value="Genomic_DNA"/>
</dbReference>
<accession>A0AAN9M0M4</accession>
<evidence type="ECO:0000313" key="3">
    <source>
        <dbReference type="Proteomes" id="UP001367508"/>
    </source>
</evidence>
<name>A0AAN9M0M4_CANGL</name>
<dbReference type="SUPFAM" id="SSF54236">
    <property type="entry name" value="Ubiquitin-like"/>
    <property type="match status" value="2"/>
</dbReference>
<evidence type="ECO:0000259" key="1">
    <source>
        <dbReference type="PROSITE" id="PS50053"/>
    </source>
</evidence>
<feature type="domain" description="Ubiquitin-like" evidence="1">
    <location>
        <begin position="21"/>
        <end position="82"/>
    </location>
</feature>
<dbReference type="InterPro" id="IPR029071">
    <property type="entry name" value="Ubiquitin-like_domsf"/>
</dbReference>
<dbReference type="Proteomes" id="UP001367508">
    <property type="component" value="Unassembled WGS sequence"/>
</dbReference>
<dbReference type="Pfam" id="PF00240">
    <property type="entry name" value="ubiquitin"/>
    <property type="match status" value="1"/>
</dbReference>
<dbReference type="AlphaFoldDB" id="A0AAN9M0M4"/>
<organism evidence="2 3">
    <name type="scientific">Canavalia gladiata</name>
    <name type="common">Sword bean</name>
    <name type="synonym">Dolichos gladiatus</name>
    <dbReference type="NCBI Taxonomy" id="3824"/>
    <lineage>
        <taxon>Eukaryota</taxon>
        <taxon>Viridiplantae</taxon>
        <taxon>Streptophyta</taxon>
        <taxon>Embryophyta</taxon>
        <taxon>Tracheophyta</taxon>
        <taxon>Spermatophyta</taxon>
        <taxon>Magnoliopsida</taxon>
        <taxon>eudicotyledons</taxon>
        <taxon>Gunneridae</taxon>
        <taxon>Pentapetalae</taxon>
        <taxon>rosids</taxon>
        <taxon>fabids</taxon>
        <taxon>Fabales</taxon>
        <taxon>Fabaceae</taxon>
        <taxon>Papilionoideae</taxon>
        <taxon>50 kb inversion clade</taxon>
        <taxon>NPAAA clade</taxon>
        <taxon>indigoferoid/millettioid clade</taxon>
        <taxon>Phaseoleae</taxon>
        <taxon>Canavalia</taxon>
    </lineage>
</organism>
<reference evidence="2 3" key="1">
    <citation type="submission" date="2024-01" db="EMBL/GenBank/DDBJ databases">
        <title>The genomes of 5 underutilized Papilionoideae crops provide insights into root nodulation and disease resistanc.</title>
        <authorList>
            <person name="Jiang F."/>
        </authorList>
    </citation>
    <scope>NUCLEOTIDE SEQUENCE [LARGE SCALE GENOMIC DNA]</scope>
    <source>
        <strain evidence="2">LVBAO_FW01</strain>
        <tissue evidence="2">Leaves</tissue>
    </source>
</reference>
<dbReference type="SMART" id="SM00213">
    <property type="entry name" value="UBQ"/>
    <property type="match status" value="2"/>
</dbReference>
<comment type="caution">
    <text evidence="2">The sequence shown here is derived from an EMBL/GenBank/DDBJ whole genome shotgun (WGS) entry which is preliminary data.</text>
</comment>
<gene>
    <name evidence="2" type="ORF">VNO77_16144</name>
</gene>
<sequence length="160" mass="18735">MLLRGLVQIRWIAGGEIVPKIEISLSKTVFELKEKIKKELDVEVNRQSLWYRDTELSDYQFIGNYGLRGNETLFLSVSRLPPHQKLHVLVKHIGSDGYVRVKETDKVSDLLTKVERYWAVPLDRISLYRHNVKLEHNLPLYSYYINEASEINLSVLIEPR</sequence>
<protein>
    <recommendedName>
        <fullName evidence="1">Ubiquitin-like domain-containing protein</fullName>
    </recommendedName>
</protein>
<keyword evidence="3" id="KW-1185">Reference proteome</keyword>
<feature type="domain" description="Ubiquitin-like" evidence="1">
    <location>
        <begin position="86"/>
        <end position="155"/>
    </location>
</feature>
<dbReference type="Gene3D" id="3.10.20.90">
    <property type="entry name" value="Phosphatidylinositol 3-kinase Catalytic Subunit, Chain A, domain 1"/>
    <property type="match status" value="2"/>
</dbReference>
<proteinExistence type="predicted"/>